<evidence type="ECO:0000313" key="2">
    <source>
        <dbReference type="EMBL" id="KIK06165.1"/>
    </source>
</evidence>
<reference evidence="3" key="2">
    <citation type="submission" date="2015-01" db="EMBL/GenBank/DDBJ databases">
        <title>Evolutionary Origins and Diversification of the Mycorrhizal Mutualists.</title>
        <authorList>
            <consortium name="DOE Joint Genome Institute"/>
            <consortium name="Mycorrhizal Genomics Consortium"/>
            <person name="Kohler A."/>
            <person name="Kuo A."/>
            <person name="Nagy L.G."/>
            <person name="Floudas D."/>
            <person name="Copeland A."/>
            <person name="Barry K.W."/>
            <person name="Cichocki N."/>
            <person name="Veneault-Fourrey C."/>
            <person name="LaButti K."/>
            <person name="Lindquist E.A."/>
            <person name="Lipzen A."/>
            <person name="Lundell T."/>
            <person name="Morin E."/>
            <person name="Murat C."/>
            <person name="Riley R."/>
            <person name="Ohm R."/>
            <person name="Sun H."/>
            <person name="Tunlid A."/>
            <person name="Henrissat B."/>
            <person name="Grigoriev I.V."/>
            <person name="Hibbett D.S."/>
            <person name="Martin F."/>
        </authorList>
    </citation>
    <scope>NUCLEOTIDE SEQUENCE [LARGE SCALE GENOMIC DNA]</scope>
    <source>
        <strain evidence="3">LaAM-08-1</strain>
    </source>
</reference>
<feature type="region of interest" description="Disordered" evidence="1">
    <location>
        <begin position="125"/>
        <end position="169"/>
    </location>
</feature>
<keyword evidence="3" id="KW-1185">Reference proteome</keyword>
<evidence type="ECO:0000313" key="3">
    <source>
        <dbReference type="Proteomes" id="UP000054477"/>
    </source>
</evidence>
<dbReference type="OrthoDB" id="3365472at2759"/>
<feature type="region of interest" description="Disordered" evidence="1">
    <location>
        <begin position="383"/>
        <end position="409"/>
    </location>
</feature>
<feature type="region of interest" description="Disordered" evidence="1">
    <location>
        <begin position="19"/>
        <end position="104"/>
    </location>
</feature>
<dbReference type="Proteomes" id="UP000054477">
    <property type="component" value="Unassembled WGS sequence"/>
</dbReference>
<feature type="compositionally biased region" description="Polar residues" evidence="1">
    <location>
        <begin position="138"/>
        <end position="148"/>
    </location>
</feature>
<feature type="compositionally biased region" description="Low complexity" evidence="1">
    <location>
        <begin position="383"/>
        <end position="404"/>
    </location>
</feature>
<organism evidence="2 3">
    <name type="scientific">Laccaria amethystina LaAM-08-1</name>
    <dbReference type="NCBI Taxonomy" id="1095629"/>
    <lineage>
        <taxon>Eukaryota</taxon>
        <taxon>Fungi</taxon>
        <taxon>Dikarya</taxon>
        <taxon>Basidiomycota</taxon>
        <taxon>Agaricomycotina</taxon>
        <taxon>Agaricomycetes</taxon>
        <taxon>Agaricomycetidae</taxon>
        <taxon>Agaricales</taxon>
        <taxon>Agaricineae</taxon>
        <taxon>Hydnangiaceae</taxon>
        <taxon>Laccaria</taxon>
    </lineage>
</organism>
<feature type="region of interest" description="Disordered" evidence="1">
    <location>
        <begin position="321"/>
        <end position="353"/>
    </location>
</feature>
<feature type="compositionally biased region" description="Low complexity" evidence="1">
    <location>
        <begin position="154"/>
        <end position="169"/>
    </location>
</feature>
<feature type="compositionally biased region" description="Low complexity" evidence="1">
    <location>
        <begin position="330"/>
        <end position="349"/>
    </location>
</feature>
<gene>
    <name evidence="2" type="ORF">K443DRAFT_120184</name>
</gene>
<name>A0A0C9X212_9AGAR</name>
<dbReference type="EMBL" id="KN838554">
    <property type="protein sequence ID" value="KIK06165.1"/>
    <property type="molecule type" value="Genomic_DNA"/>
</dbReference>
<feature type="compositionally biased region" description="Basic residues" evidence="1">
    <location>
        <begin position="47"/>
        <end position="57"/>
    </location>
</feature>
<feature type="compositionally biased region" description="Pro residues" evidence="1">
    <location>
        <begin position="24"/>
        <end position="38"/>
    </location>
</feature>
<proteinExistence type="predicted"/>
<feature type="region of interest" description="Disordered" evidence="1">
    <location>
        <begin position="188"/>
        <end position="208"/>
    </location>
</feature>
<feature type="compositionally biased region" description="Polar residues" evidence="1">
    <location>
        <begin position="275"/>
        <end position="309"/>
    </location>
</feature>
<evidence type="ECO:0000256" key="1">
    <source>
        <dbReference type="SAM" id="MobiDB-lite"/>
    </source>
</evidence>
<accession>A0A0C9X212</accession>
<dbReference type="STRING" id="1095629.A0A0C9X212"/>
<dbReference type="AlphaFoldDB" id="A0A0C9X212"/>
<feature type="region of interest" description="Disordered" evidence="1">
    <location>
        <begin position="265"/>
        <end position="309"/>
    </location>
</feature>
<reference evidence="2 3" key="1">
    <citation type="submission" date="2014-04" db="EMBL/GenBank/DDBJ databases">
        <authorList>
            <consortium name="DOE Joint Genome Institute"/>
            <person name="Kuo A."/>
            <person name="Kohler A."/>
            <person name="Nagy L.G."/>
            <person name="Floudas D."/>
            <person name="Copeland A."/>
            <person name="Barry K.W."/>
            <person name="Cichocki N."/>
            <person name="Veneault-Fourrey C."/>
            <person name="LaButti K."/>
            <person name="Lindquist E.A."/>
            <person name="Lipzen A."/>
            <person name="Lundell T."/>
            <person name="Morin E."/>
            <person name="Murat C."/>
            <person name="Sun H."/>
            <person name="Tunlid A."/>
            <person name="Henrissat B."/>
            <person name="Grigoriev I.V."/>
            <person name="Hibbett D.S."/>
            <person name="Martin F."/>
            <person name="Nordberg H.P."/>
            <person name="Cantor M.N."/>
            <person name="Hua S.X."/>
        </authorList>
    </citation>
    <scope>NUCLEOTIDE SEQUENCE [LARGE SCALE GENOMIC DNA]</scope>
    <source>
        <strain evidence="2 3">LaAM-08-1</strain>
    </source>
</reference>
<dbReference type="HOGENOM" id="CLU_026658_0_0_1"/>
<sequence length="495" mass="53646">MDFDSSWCPVCDKQILPKRYQVPVAPPQPSPPIPPPSSPQSSPTKSQRPKVSARRKPGGGLVQGTGRLKPNGTIRRTDSNTKPTPQPPTKPAAPIKTRTVIDQGPTPLYCSDACQMADIHALNRGLPINPNREHSSPHTRMNTFSTDGSDLESDATGSSIQSTSSASSTSTPSIAKLAALLNFPPLPPPAPTYVDDSNSDSDSQPLEYNSGIMMAGRLIDSLCPKPAKKQAYGNYRVIPEPRQPVAGWTDGSNAWRASVYSFGSPKLSPADDSTKPYSSVSALSHRSRGTHSQSSAPTPTYHTASLPSSSTDLITKFSESFNRRSEARSSLHSPSSPTSPDYPSTAPSSQKRERSLLMPGAEGKLLVPDVKLKVNSASSTSLSSAWSVPTTASSRRSVRSPLSSTISDFSDEEVQRTRYGSATSLPHQAKRPTVETRSWSYDNLKTYPIMQLPPKIVKRMERQIVDGVEVEVEIEEVVEEPRKRLFLFPAPIRCS</sequence>
<protein>
    <submittedName>
        <fullName evidence="2">Uncharacterized protein</fullName>
    </submittedName>
</protein>